<accession>A0ABV7YYE4</accession>
<name>A0ABV7YYE4_9BACT</name>
<dbReference type="PANTHER" id="PTHR30419">
    <property type="entry name" value="HTH-TYPE TRANSCRIPTIONAL REGULATOR YBHD"/>
    <property type="match status" value="1"/>
</dbReference>
<dbReference type="SUPFAM" id="SSF53850">
    <property type="entry name" value="Periplasmic binding protein-like II"/>
    <property type="match status" value="1"/>
</dbReference>
<evidence type="ECO:0000313" key="7">
    <source>
        <dbReference type="Proteomes" id="UP001595616"/>
    </source>
</evidence>
<sequence>MSITQLAYILAVEKYRNFVEAAETCHVSQPALSMQIKKLEEHLNIQIFDRSQSPVTVTAIGQKVLAKAKQTLTSFNQIYDLVLEESNGLAGEVKLGVIPTVAPYLLPLFLKKLNADFPDVSLIVEELTTQKIIEGLHNGELDLGILATPLHIKNLKEHHLYFEELKVYVSAENKLFEKKYILSEDIDLNYLWLLEEGHCLRTQIANFCELKQKQNIVSQLNFKTGSLETIIKLVDKYRGITLIPDLVTLDMTDAQKSKVRRFDGPKPQREISLVCEASYPRKTIVEALKGAILACLPTDYLSETKQKVLEIY</sequence>
<dbReference type="Pfam" id="PF00126">
    <property type="entry name" value="HTH_1"/>
    <property type="match status" value="1"/>
</dbReference>
<keyword evidence="2" id="KW-0805">Transcription regulation</keyword>
<evidence type="ECO:0000256" key="4">
    <source>
        <dbReference type="ARBA" id="ARBA00023163"/>
    </source>
</evidence>
<dbReference type="Pfam" id="PF03466">
    <property type="entry name" value="LysR_substrate"/>
    <property type="match status" value="1"/>
</dbReference>
<dbReference type="PRINTS" id="PR00039">
    <property type="entry name" value="HTHLYSR"/>
</dbReference>
<dbReference type="Gene3D" id="1.10.10.10">
    <property type="entry name" value="Winged helix-like DNA-binding domain superfamily/Winged helix DNA-binding domain"/>
    <property type="match status" value="1"/>
</dbReference>
<dbReference type="PANTHER" id="PTHR30419:SF29">
    <property type="entry name" value="LYSR-FAMILY TRANSCRIPTIONAL REGULATOR"/>
    <property type="match status" value="1"/>
</dbReference>
<feature type="domain" description="HTH lysR-type" evidence="5">
    <location>
        <begin position="1"/>
        <end position="58"/>
    </location>
</feature>
<dbReference type="InterPro" id="IPR036390">
    <property type="entry name" value="WH_DNA-bd_sf"/>
</dbReference>
<comment type="similarity">
    <text evidence="1">Belongs to the LysR transcriptional regulatory family.</text>
</comment>
<evidence type="ECO:0000256" key="2">
    <source>
        <dbReference type="ARBA" id="ARBA00023015"/>
    </source>
</evidence>
<keyword evidence="3" id="KW-0238">DNA-binding</keyword>
<evidence type="ECO:0000313" key="6">
    <source>
        <dbReference type="EMBL" id="MFC3811056.1"/>
    </source>
</evidence>
<comment type="caution">
    <text evidence="6">The sequence shown here is derived from an EMBL/GenBank/DDBJ whole genome shotgun (WGS) entry which is preliminary data.</text>
</comment>
<evidence type="ECO:0000256" key="3">
    <source>
        <dbReference type="ARBA" id="ARBA00023125"/>
    </source>
</evidence>
<reference evidence="7" key="1">
    <citation type="journal article" date="2019" name="Int. J. Syst. Evol. Microbiol.">
        <title>The Global Catalogue of Microorganisms (GCM) 10K type strain sequencing project: providing services to taxonomists for standard genome sequencing and annotation.</title>
        <authorList>
            <consortium name="The Broad Institute Genomics Platform"/>
            <consortium name="The Broad Institute Genome Sequencing Center for Infectious Disease"/>
            <person name="Wu L."/>
            <person name="Ma J."/>
        </authorList>
    </citation>
    <scope>NUCLEOTIDE SEQUENCE [LARGE SCALE GENOMIC DNA]</scope>
    <source>
        <strain evidence="7">CECT 7956</strain>
    </source>
</reference>
<keyword evidence="7" id="KW-1185">Reference proteome</keyword>
<evidence type="ECO:0000256" key="1">
    <source>
        <dbReference type="ARBA" id="ARBA00009437"/>
    </source>
</evidence>
<dbReference type="InterPro" id="IPR050950">
    <property type="entry name" value="HTH-type_LysR_regulators"/>
</dbReference>
<gene>
    <name evidence="6" type="ORF">ACFOOI_10355</name>
</gene>
<dbReference type="RefSeq" id="WP_379837721.1">
    <property type="nucleotide sequence ID" value="NZ_JBHRYQ010000001.1"/>
</dbReference>
<dbReference type="EMBL" id="JBHRYQ010000001">
    <property type="protein sequence ID" value="MFC3811056.1"/>
    <property type="molecule type" value="Genomic_DNA"/>
</dbReference>
<dbReference type="InterPro" id="IPR036388">
    <property type="entry name" value="WH-like_DNA-bd_sf"/>
</dbReference>
<proteinExistence type="inferred from homology"/>
<protein>
    <submittedName>
        <fullName evidence="6">LysR substrate-binding domain-containing protein</fullName>
    </submittedName>
</protein>
<dbReference type="Gene3D" id="3.40.190.10">
    <property type="entry name" value="Periplasmic binding protein-like II"/>
    <property type="match status" value="2"/>
</dbReference>
<organism evidence="6 7">
    <name type="scientific">Lacihabitans lacunae</name>
    <dbReference type="NCBI Taxonomy" id="1028214"/>
    <lineage>
        <taxon>Bacteria</taxon>
        <taxon>Pseudomonadati</taxon>
        <taxon>Bacteroidota</taxon>
        <taxon>Cytophagia</taxon>
        <taxon>Cytophagales</taxon>
        <taxon>Leadbetterellaceae</taxon>
        <taxon>Lacihabitans</taxon>
    </lineage>
</organism>
<dbReference type="Proteomes" id="UP001595616">
    <property type="component" value="Unassembled WGS sequence"/>
</dbReference>
<dbReference type="InterPro" id="IPR000847">
    <property type="entry name" value="LysR_HTH_N"/>
</dbReference>
<dbReference type="CDD" id="cd08411">
    <property type="entry name" value="PBP2_OxyR"/>
    <property type="match status" value="1"/>
</dbReference>
<keyword evidence="4" id="KW-0804">Transcription</keyword>
<evidence type="ECO:0000259" key="5">
    <source>
        <dbReference type="PROSITE" id="PS50931"/>
    </source>
</evidence>
<dbReference type="SUPFAM" id="SSF46785">
    <property type="entry name" value="Winged helix' DNA-binding domain"/>
    <property type="match status" value="1"/>
</dbReference>
<dbReference type="InterPro" id="IPR005119">
    <property type="entry name" value="LysR_subst-bd"/>
</dbReference>
<dbReference type="PROSITE" id="PS50931">
    <property type="entry name" value="HTH_LYSR"/>
    <property type="match status" value="1"/>
</dbReference>